<accession>A0ABV0F0X9</accession>
<evidence type="ECO:0000313" key="2">
    <source>
        <dbReference type="Proteomes" id="UP001429357"/>
    </source>
</evidence>
<comment type="caution">
    <text evidence="1">The sequence shown here is derived from an EMBL/GenBank/DDBJ whole genome shotgun (WGS) entry which is preliminary data.</text>
</comment>
<reference evidence="1" key="2">
    <citation type="submission" date="2024-02" db="EMBL/GenBank/DDBJ databases">
        <title>The Genome Sequence of Enterococcus diestrammenae JM9A.</title>
        <authorList>
            <person name="Earl A."/>
            <person name="Manson A."/>
            <person name="Gilmore M."/>
            <person name="Sanders J."/>
            <person name="Shea T."/>
            <person name="Howe W."/>
            <person name="Livny J."/>
            <person name="Cuomo C."/>
            <person name="Neafsey D."/>
            <person name="Birren B."/>
        </authorList>
    </citation>
    <scope>NUCLEOTIDE SEQUENCE</scope>
    <source>
        <strain evidence="1">JM9A</strain>
    </source>
</reference>
<evidence type="ECO:0008006" key="3">
    <source>
        <dbReference type="Google" id="ProtNLM"/>
    </source>
</evidence>
<gene>
    <name evidence="1" type="ORF">BAU18_000234</name>
</gene>
<dbReference type="PROSITE" id="PS51257">
    <property type="entry name" value="PROKAR_LIPOPROTEIN"/>
    <property type="match status" value="1"/>
</dbReference>
<name>A0ABV0F0X9_9ENTE</name>
<dbReference type="EMBL" id="MAEI02000001">
    <property type="protein sequence ID" value="MEO1780683.1"/>
    <property type="molecule type" value="Genomic_DNA"/>
</dbReference>
<sequence>MKNKKQWWVLALLLLATGLFIGGCSHFSASNKTQETETTLSPTPEINMAQLKAKLSNEITGADDTPSIVSMLAYDSKRVFGLYAVKDSQTVKNVIFRAEYTDNGSIEKAEFITTDKDYQEFVPEISAFLDKNLIDLVADNTSILENESP</sequence>
<evidence type="ECO:0000313" key="1">
    <source>
        <dbReference type="EMBL" id="MEO1780683.1"/>
    </source>
</evidence>
<dbReference type="RefSeq" id="WP_161869047.1">
    <property type="nucleotide sequence ID" value="NZ_MAEI02000001.1"/>
</dbReference>
<organism evidence="1 2">
    <name type="scientific">Enterococcus diestrammenae</name>
    <dbReference type="NCBI Taxonomy" id="1155073"/>
    <lineage>
        <taxon>Bacteria</taxon>
        <taxon>Bacillati</taxon>
        <taxon>Bacillota</taxon>
        <taxon>Bacilli</taxon>
        <taxon>Lactobacillales</taxon>
        <taxon>Enterococcaceae</taxon>
        <taxon>Enterococcus</taxon>
    </lineage>
</organism>
<keyword evidence="2" id="KW-1185">Reference proteome</keyword>
<proteinExistence type="predicted"/>
<protein>
    <recommendedName>
        <fullName evidence="3">Lipoprotein</fullName>
    </recommendedName>
</protein>
<reference evidence="1" key="1">
    <citation type="submission" date="2016-06" db="EMBL/GenBank/DDBJ databases">
        <authorList>
            <person name="Van Tyne D."/>
        </authorList>
    </citation>
    <scope>NUCLEOTIDE SEQUENCE</scope>
    <source>
        <strain evidence="1">JM9A</strain>
    </source>
</reference>
<dbReference type="Proteomes" id="UP001429357">
    <property type="component" value="Unassembled WGS sequence"/>
</dbReference>